<feature type="domain" description="Thioesterase" evidence="1">
    <location>
        <begin position="63"/>
        <end position="129"/>
    </location>
</feature>
<evidence type="ECO:0000313" key="2">
    <source>
        <dbReference type="EMBL" id="SFV69674.1"/>
    </source>
</evidence>
<reference evidence="2" key="1">
    <citation type="submission" date="2016-10" db="EMBL/GenBank/DDBJ databases">
        <authorList>
            <person name="de Groot N.N."/>
        </authorList>
    </citation>
    <scope>NUCLEOTIDE SEQUENCE</scope>
</reference>
<proteinExistence type="predicted"/>
<dbReference type="Gene3D" id="3.10.129.10">
    <property type="entry name" value="Hotdog Thioesterase"/>
    <property type="match status" value="1"/>
</dbReference>
<accession>A0A1W1CV31</accession>
<gene>
    <name evidence="2" type="ORF">MNB_SM-6-183</name>
</gene>
<dbReference type="Pfam" id="PF03061">
    <property type="entry name" value="4HBT"/>
    <property type="match status" value="1"/>
</dbReference>
<dbReference type="InterPro" id="IPR006683">
    <property type="entry name" value="Thioestr_dom"/>
</dbReference>
<dbReference type="SUPFAM" id="SSF54637">
    <property type="entry name" value="Thioesterase/thiol ester dehydrase-isomerase"/>
    <property type="match status" value="1"/>
</dbReference>
<organism evidence="2">
    <name type="scientific">hydrothermal vent metagenome</name>
    <dbReference type="NCBI Taxonomy" id="652676"/>
    <lineage>
        <taxon>unclassified sequences</taxon>
        <taxon>metagenomes</taxon>
        <taxon>ecological metagenomes</taxon>
    </lineage>
</organism>
<dbReference type="InterPro" id="IPR029069">
    <property type="entry name" value="HotDog_dom_sf"/>
</dbReference>
<protein>
    <submittedName>
        <fullName evidence="2">Hot dog fold protein HP0420</fullName>
    </submittedName>
</protein>
<name>A0A1W1CV31_9ZZZZ</name>
<dbReference type="EMBL" id="FPHK01000135">
    <property type="protein sequence ID" value="SFV69674.1"/>
    <property type="molecule type" value="Genomic_DNA"/>
</dbReference>
<dbReference type="CDD" id="cd03443">
    <property type="entry name" value="PaaI_thioesterase"/>
    <property type="match status" value="1"/>
</dbReference>
<sequence length="168" mass="19133">MAENEVNEDELELEDYRGDAEQVFIQTHERINQDLCGEVIKLEQGYVELRLTTTPEMIADEVGLIHGGFIFSAADYAAMLAVNERNVVLVASDCQFLSPVKFHDEVNFVARVRHKEGRKRNVHVEGFVLEIKVFEGEFKTVITDRHVLKMKLLEENEKASGTHAEDEA</sequence>
<dbReference type="AlphaFoldDB" id="A0A1W1CV31"/>
<evidence type="ECO:0000259" key="1">
    <source>
        <dbReference type="Pfam" id="PF03061"/>
    </source>
</evidence>